<organism evidence="1 2">
    <name type="scientific">Desulfomonile tiedjei</name>
    <dbReference type="NCBI Taxonomy" id="2358"/>
    <lineage>
        <taxon>Bacteria</taxon>
        <taxon>Pseudomonadati</taxon>
        <taxon>Thermodesulfobacteriota</taxon>
        <taxon>Desulfomonilia</taxon>
        <taxon>Desulfomonilales</taxon>
        <taxon>Desulfomonilaceae</taxon>
        <taxon>Desulfomonile</taxon>
    </lineage>
</organism>
<gene>
    <name evidence="1" type="ORF">HY912_15070</name>
</gene>
<accession>A0A9D6V536</accession>
<dbReference type="Pfam" id="PF14385">
    <property type="entry name" value="DUF4416"/>
    <property type="match status" value="1"/>
</dbReference>
<name>A0A9D6V536_9BACT</name>
<protein>
    <submittedName>
        <fullName evidence="1">DUF4416 family protein</fullName>
    </submittedName>
</protein>
<dbReference type="EMBL" id="JACRDE010000394">
    <property type="protein sequence ID" value="MBI5250810.1"/>
    <property type="molecule type" value="Genomic_DNA"/>
</dbReference>
<evidence type="ECO:0000313" key="1">
    <source>
        <dbReference type="EMBL" id="MBI5250810.1"/>
    </source>
</evidence>
<dbReference type="Proteomes" id="UP000807825">
    <property type="component" value="Unassembled WGS sequence"/>
</dbReference>
<comment type="caution">
    <text evidence="1">The sequence shown here is derived from an EMBL/GenBank/DDBJ whole genome shotgun (WGS) entry which is preliminary data.</text>
</comment>
<proteinExistence type="predicted"/>
<dbReference type="InterPro" id="IPR025529">
    <property type="entry name" value="DUF4416"/>
</dbReference>
<evidence type="ECO:0000313" key="2">
    <source>
        <dbReference type="Proteomes" id="UP000807825"/>
    </source>
</evidence>
<dbReference type="AlphaFoldDB" id="A0A9D6V536"/>
<reference evidence="1" key="1">
    <citation type="submission" date="2020-07" db="EMBL/GenBank/DDBJ databases">
        <title>Huge and variable diversity of episymbiotic CPR bacteria and DPANN archaea in groundwater ecosystems.</title>
        <authorList>
            <person name="He C.Y."/>
            <person name="Keren R."/>
            <person name="Whittaker M."/>
            <person name="Farag I.F."/>
            <person name="Doudna J."/>
            <person name="Cate J.H.D."/>
            <person name="Banfield J.F."/>
        </authorList>
    </citation>
    <scope>NUCLEOTIDE SEQUENCE</scope>
    <source>
        <strain evidence="1">NC_groundwater_1664_Pr3_B-0.1um_52_9</strain>
    </source>
</reference>
<sequence>MSIPRIPEPAGVVVSVLAADERVLDFVRSELIKELGPSEQEAGPISFGFTSYYDQEMGPGIRRWLWAFRDLVDRSSLADIKRLTNRIEQTYTVEGKRRFNLDPGLLTLGNFVLATGKNNAHRIYMKDGIFADLTLIYRSGTYRPLEWTYPDYSAEELITILNRFRERYKCMLAQ</sequence>